<proteinExistence type="predicted"/>
<dbReference type="GO" id="GO:0032259">
    <property type="term" value="P:methylation"/>
    <property type="evidence" value="ECO:0007669"/>
    <property type="project" value="UniProtKB-KW"/>
</dbReference>
<dbReference type="RefSeq" id="WP_152211435.1">
    <property type="nucleotide sequence ID" value="NZ_WFLN01000004.1"/>
</dbReference>
<dbReference type="GO" id="GO:0008168">
    <property type="term" value="F:methyltransferase activity"/>
    <property type="evidence" value="ECO:0007669"/>
    <property type="project" value="UniProtKB-KW"/>
</dbReference>
<name>A0A833JER7_9BACT</name>
<keyword evidence="2" id="KW-0808">Transferase</keyword>
<dbReference type="InterPro" id="IPR029063">
    <property type="entry name" value="SAM-dependent_MTases_sf"/>
</dbReference>
<dbReference type="Pfam" id="PF05050">
    <property type="entry name" value="Methyltransf_21"/>
    <property type="match status" value="1"/>
</dbReference>
<dbReference type="NCBIfam" id="TIGR01444">
    <property type="entry name" value="fkbM_fam"/>
    <property type="match status" value="1"/>
</dbReference>
<dbReference type="Gene3D" id="3.40.50.150">
    <property type="entry name" value="Vaccinia Virus protein VP39"/>
    <property type="match status" value="1"/>
</dbReference>
<evidence type="ECO:0000313" key="2">
    <source>
        <dbReference type="EMBL" id="KAB8033349.1"/>
    </source>
</evidence>
<dbReference type="PANTHER" id="PTHR34203:SF15">
    <property type="entry name" value="SLL1173 PROTEIN"/>
    <property type="match status" value="1"/>
</dbReference>
<organism evidence="2 3">
    <name type="scientific">Fluviispira multicolorata</name>
    <dbReference type="NCBI Taxonomy" id="2654512"/>
    <lineage>
        <taxon>Bacteria</taxon>
        <taxon>Pseudomonadati</taxon>
        <taxon>Bdellovibrionota</taxon>
        <taxon>Oligoflexia</taxon>
        <taxon>Silvanigrellales</taxon>
        <taxon>Silvanigrellaceae</taxon>
        <taxon>Fluviispira</taxon>
    </lineage>
</organism>
<gene>
    <name evidence="2" type="ORF">GCL57_01220</name>
</gene>
<sequence>MKIRIKNRRMVNFHAKKRWIKRLNIFKFPGQSYVEWNGFKIYVDLSDWCGPSYHVLNWGMDTYESRSMEILEYISSEDSVFIDIGANIGIFSIMMANKFPKMSIYSFEPEPDAFNCLNNTIKKNNIKNVNLNKHAISNKISQEKFYYDSRNHGGHSLDPQSIIDEGSLISHSLNVNIETLDHFIGQNCIPKIDIIKIDVQRHEDKVLEGAINSIQKFRPILLIECYVNDMNSEESVLMNALKKFENYFLYEPKSKALSLLENYSKELFLEKINNKAVEYCDLFFIPSEKKDNFLNSIN</sequence>
<dbReference type="InterPro" id="IPR006342">
    <property type="entry name" value="FkbM_mtfrase"/>
</dbReference>
<dbReference type="PANTHER" id="PTHR34203">
    <property type="entry name" value="METHYLTRANSFERASE, FKBM FAMILY PROTEIN"/>
    <property type="match status" value="1"/>
</dbReference>
<dbReference type="SUPFAM" id="SSF53335">
    <property type="entry name" value="S-adenosyl-L-methionine-dependent methyltransferases"/>
    <property type="match status" value="1"/>
</dbReference>
<dbReference type="AlphaFoldDB" id="A0A833JER7"/>
<evidence type="ECO:0000259" key="1">
    <source>
        <dbReference type="Pfam" id="PF05050"/>
    </source>
</evidence>
<feature type="domain" description="Methyltransferase FkbM" evidence="1">
    <location>
        <begin position="83"/>
        <end position="228"/>
    </location>
</feature>
<evidence type="ECO:0000313" key="3">
    <source>
        <dbReference type="Proteomes" id="UP000442694"/>
    </source>
</evidence>
<keyword evidence="3" id="KW-1185">Reference proteome</keyword>
<reference evidence="2 3" key="1">
    <citation type="submission" date="2019-10" db="EMBL/GenBank/DDBJ databases">
        <title>New genus of Silvanigrellaceae.</title>
        <authorList>
            <person name="Pitt A."/>
            <person name="Hahn M.W."/>
        </authorList>
    </citation>
    <scope>NUCLEOTIDE SEQUENCE [LARGE SCALE GENOMIC DNA]</scope>
    <source>
        <strain evidence="2 3">33A1-SZDP</strain>
    </source>
</reference>
<dbReference type="InterPro" id="IPR052514">
    <property type="entry name" value="SAM-dependent_MTase"/>
</dbReference>
<protein>
    <submittedName>
        <fullName evidence="2">FkbM family methyltransferase</fullName>
    </submittedName>
</protein>
<accession>A0A833JER7</accession>
<dbReference type="EMBL" id="WFLN01000004">
    <property type="protein sequence ID" value="KAB8033349.1"/>
    <property type="molecule type" value="Genomic_DNA"/>
</dbReference>
<comment type="caution">
    <text evidence="2">The sequence shown here is derived from an EMBL/GenBank/DDBJ whole genome shotgun (WGS) entry which is preliminary data.</text>
</comment>
<dbReference type="Proteomes" id="UP000442694">
    <property type="component" value="Unassembled WGS sequence"/>
</dbReference>
<keyword evidence="2" id="KW-0489">Methyltransferase</keyword>